<protein>
    <submittedName>
        <fullName evidence="3">ABC transporter substrate-binding protein</fullName>
    </submittedName>
</protein>
<evidence type="ECO:0000313" key="4">
    <source>
        <dbReference type="Proteomes" id="UP000680750"/>
    </source>
</evidence>
<name>A0A810KZZ2_9ACTN</name>
<dbReference type="InterPro" id="IPR005693">
    <property type="entry name" value="Mce"/>
</dbReference>
<dbReference type="NCBIfam" id="TIGR00996">
    <property type="entry name" value="Mtu_fam_mce"/>
    <property type="match status" value="1"/>
</dbReference>
<proteinExistence type="predicted"/>
<dbReference type="GO" id="GO:0051701">
    <property type="term" value="P:biological process involved in interaction with host"/>
    <property type="evidence" value="ECO:0007669"/>
    <property type="project" value="TreeGrafter"/>
</dbReference>
<dbReference type="InterPro" id="IPR052336">
    <property type="entry name" value="MlaD_Phospholipid_Transporter"/>
</dbReference>
<dbReference type="GO" id="GO:0005576">
    <property type="term" value="C:extracellular region"/>
    <property type="evidence" value="ECO:0007669"/>
    <property type="project" value="TreeGrafter"/>
</dbReference>
<dbReference type="Proteomes" id="UP000680750">
    <property type="component" value="Chromosome"/>
</dbReference>
<dbReference type="Pfam" id="PF02470">
    <property type="entry name" value="MlaD"/>
    <property type="match status" value="1"/>
</dbReference>
<dbReference type="InterPro" id="IPR024516">
    <property type="entry name" value="Mce_C"/>
</dbReference>
<dbReference type="Pfam" id="PF11887">
    <property type="entry name" value="Mce4_CUP1"/>
    <property type="match status" value="1"/>
</dbReference>
<dbReference type="PANTHER" id="PTHR33371:SF19">
    <property type="entry name" value="MCE-FAMILY PROTEIN MCE4A"/>
    <property type="match status" value="1"/>
</dbReference>
<sequence>MSVTRVSDVLRRRLLGVGFIVLVAALLAAAVGAYQKVFTPAVWVTVVADHTGLQVDRNADVKLRGVVVGQVRDISANGQRAKLRLALDPGSVPRIPSNVTATMLPKTLFGEKYVSLDAPARPSGRPITAGAVVHQDRSARAVELERVLDRALPLLKAVPPEKVSATLTALAAALRGRGDQLGDTLVTLDKYLKTLNANMPTIQSDIRKLSDVLDTYTGALPDLMAILRNLTVTSSTVAEQREQLAAFWSDTTGLADTATPFLQRHEGRLIQLGQVSRPLLDVLAEYSPEYPCLTAGAVRLQRNIEGAFDTGRLHITLEITKDSGKYVAGDEPANLADTGPNCRGLPNPAVPYPGGTVADGYQHGASHPGGVLTGGGDPGTAGTGLGGIGGGSGVDMGYAGTSAEQSVVNPLVAAATGRNVTDLGGIDDLLWGPLMRGSVVSVQ</sequence>
<organism evidence="3 4">
    <name type="scientific">Actinocatenispora sera</name>
    <dbReference type="NCBI Taxonomy" id="390989"/>
    <lineage>
        <taxon>Bacteria</taxon>
        <taxon>Bacillati</taxon>
        <taxon>Actinomycetota</taxon>
        <taxon>Actinomycetes</taxon>
        <taxon>Micromonosporales</taxon>
        <taxon>Micromonosporaceae</taxon>
        <taxon>Actinocatenispora</taxon>
    </lineage>
</organism>
<feature type="domain" description="Mce/MlaD" evidence="1">
    <location>
        <begin position="44"/>
        <end position="118"/>
    </location>
</feature>
<dbReference type="PANTHER" id="PTHR33371">
    <property type="entry name" value="INTERMEMBRANE PHOSPHOLIPID TRANSPORT SYSTEM BINDING PROTEIN MLAD-RELATED"/>
    <property type="match status" value="1"/>
</dbReference>
<dbReference type="AlphaFoldDB" id="A0A810KZZ2"/>
<feature type="domain" description="Mammalian cell entry C-terminal" evidence="2">
    <location>
        <begin position="123"/>
        <end position="340"/>
    </location>
</feature>
<evidence type="ECO:0000259" key="2">
    <source>
        <dbReference type="Pfam" id="PF11887"/>
    </source>
</evidence>
<dbReference type="InterPro" id="IPR003399">
    <property type="entry name" value="Mce/MlaD"/>
</dbReference>
<accession>A0A810KZZ2</accession>
<keyword evidence="4" id="KW-1185">Reference proteome</keyword>
<gene>
    <name evidence="3" type="ORF">Asera_20900</name>
</gene>
<dbReference type="KEGG" id="aser:Asera_20900"/>
<evidence type="ECO:0000259" key="1">
    <source>
        <dbReference type="Pfam" id="PF02470"/>
    </source>
</evidence>
<dbReference type="EMBL" id="AP023354">
    <property type="protein sequence ID" value="BCJ27982.1"/>
    <property type="molecule type" value="Genomic_DNA"/>
</dbReference>
<reference evidence="3" key="1">
    <citation type="submission" date="2020-08" db="EMBL/GenBank/DDBJ databases">
        <title>Whole genome shotgun sequence of Actinocatenispora sera NBRC 101916.</title>
        <authorList>
            <person name="Komaki H."/>
            <person name="Tamura T."/>
        </authorList>
    </citation>
    <scope>NUCLEOTIDE SEQUENCE</scope>
    <source>
        <strain evidence="3">NBRC 101916</strain>
    </source>
</reference>
<evidence type="ECO:0000313" key="3">
    <source>
        <dbReference type="EMBL" id="BCJ27982.1"/>
    </source>
</evidence>